<evidence type="ECO:0000256" key="12">
    <source>
        <dbReference type="RuleBase" id="RU003357"/>
    </source>
</evidence>
<dbReference type="EMBL" id="JBEPIJ010000017">
    <property type="protein sequence ID" value="MES0874914.1"/>
    <property type="molecule type" value="Genomic_DNA"/>
</dbReference>
<keyword evidence="17" id="KW-0675">Receptor</keyword>
<dbReference type="SUPFAM" id="SSF56935">
    <property type="entry name" value="Porins"/>
    <property type="match status" value="1"/>
</dbReference>
<feature type="chain" id="PRO_5046357132" evidence="14">
    <location>
        <begin position="21"/>
        <end position="740"/>
    </location>
</feature>
<feature type="compositionally biased region" description="Low complexity" evidence="13">
    <location>
        <begin position="38"/>
        <end position="48"/>
    </location>
</feature>
<evidence type="ECO:0000256" key="7">
    <source>
        <dbReference type="ARBA" id="ARBA00023077"/>
    </source>
</evidence>
<dbReference type="Gene3D" id="2.170.130.10">
    <property type="entry name" value="TonB-dependent receptor, plug domain"/>
    <property type="match status" value="1"/>
</dbReference>
<dbReference type="InterPro" id="IPR037066">
    <property type="entry name" value="Plug_dom_sf"/>
</dbReference>
<evidence type="ECO:0000256" key="10">
    <source>
        <dbReference type="PROSITE-ProRule" id="PRU01360"/>
    </source>
</evidence>
<proteinExistence type="inferred from homology"/>
<dbReference type="RefSeq" id="WP_352890297.1">
    <property type="nucleotide sequence ID" value="NZ_JBEPIJ010000017.1"/>
</dbReference>
<dbReference type="CDD" id="cd01347">
    <property type="entry name" value="ligand_gated_channel"/>
    <property type="match status" value="1"/>
</dbReference>
<evidence type="ECO:0000256" key="1">
    <source>
        <dbReference type="ARBA" id="ARBA00004571"/>
    </source>
</evidence>
<dbReference type="PROSITE" id="PS01156">
    <property type="entry name" value="TONB_DEPENDENT_REC_2"/>
    <property type="match status" value="1"/>
</dbReference>
<evidence type="ECO:0000256" key="4">
    <source>
        <dbReference type="ARBA" id="ARBA00022452"/>
    </source>
</evidence>
<dbReference type="NCBIfam" id="TIGR01785">
    <property type="entry name" value="TonB-hemin"/>
    <property type="match status" value="1"/>
</dbReference>
<dbReference type="InterPro" id="IPR010917">
    <property type="entry name" value="TonB_rcpt_CS"/>
</dbReference>
<evidence type="ECO:0000259" key="16">
    <source>
        <dbReference type="Pfam" id="PF07715"/>
    </source>
</evidence>
<keyword evidence="9 10" id="KW-0998">Cell outer membrane</keyword>
<name>A0ABV2AEF9_9GAMM</name>
<sequence length="740" mass="79730">MRCGLVLAGVLYLGMTPALRADEAPVEPDDLPTIALPAPPAEAADAPAPAAPDPSVVELPPQVVVGTRDPREIDELTSSVSVIGARQIEYSGASSVGELLAELPGVAVEGGPRPEGAFVNVRGLSGPRVLLVVDGARQNFLGGHRSSLLVDPEMLKQVEMLRGPASALWGSDALGGVVVFTTKDARDFLAQDERAGGRVRAGFGSVSDERMGSGVGALRLGELDFVASAVRRESSDYERGDGEVEPHTGLAVDSHLAKLSWLPPTRPHRLSIVHQGYAQSGRSPSNPATRISDTNPLVDRRNDVGYTVARYGFGEGTGWLRHAQLDVYRDALDIREDRVDEPRADRSEFRTDGANGHVTVVLEGDRLADLLLSLGVDGFRDRSRATRDGAPRPQFPDAQRRLAGTFAQAELRFEAFSLVSGIRYDRYRSTTNQTDDAAVVESAVSPKFGLVWRLTDGLHLRAAYNGAFRAPGLIEIFASGQHFLGNDFVPNPELRPEKARNVELGWSLDLPGFAAGQQALLSGSLYRNRIRDFIELAVTVESEFPAARCISPMPPVGCVNRGDDGRIDPLLPPVFVGGSTTSKNLDAATIYGGELETAYRVGPLQLGASYSHTRGRDEGSGQPLSNIPADRLRVNLDWRTDLAGSLRTTLAFTRHFGQQRVPVVADENGEPQALVPATPAYGVWDLGWSWEPFGSGRRFGLVAPRLVLGIDNLTDTSYRDHLNVLPSPGRNLRASLSFGF</sequence>
<comment type="caution">
    <text evidence="17">The sequence shown here is derived from an EMBL/GenBank/DDBJ whole genome shotgun (WGS) entry which is preliminary data.</text>
</comment>
<keyword evidence="4 10" id="KW-1134">Transmembrane beta strand</keyword>
<evidence type="ECO:0000256" key="5">
    <source>
        <dbReference type="ARBA" id="ARBA00022692"/>
    </source>
</evidence>
<evidence type="ECO:0000256" key="11">
    <source>
        <dbReference type="PROSITE-ProRule" id="PRU10144"/>
    </source>
</evidence>
<evidence type="ECO:0000256" key="13">
    <source>
        <dbReference type="SAM" id="MobiDB-lite"/>
    </source>
</evidence>
<feature type="domain" description="TonB-dependent receptor plug" evidence="16">
    <location>
        <begin position="74"/>
        <end position="177"/>
    </location>
</feature>
<dbReference type="PROSITE" id="PS52016">
    <property type="entry name" value="TONB_DEPENDENT_REC_3"/>
    <property type="match status" value="1"/>
</dbReference>
<organism evidence="17 18">
    <name type="scientific">Sinimarinibacterium thermocellulolyticum</name>
    <dbReference type="NCBI Taxonomy" id="3170016"/>
    <lineage>
        <taxon>Bacteria</taxon>
        <taxon>Pseudomonadati</taxon>
        <taxon>Pseudomonadota</taxon>
        <taxon>Gammaproteobacteria</taxon>
        <taxon>Nevskiales</taxon>
        <taxon>Nevskiaceae</taxon>
        <taxon>Sinimarinibacterium</taxon>
    </lineage>
</organism>
<evidence type="ECO:0000256" key="2">
    <source>
        <dbReference type="ARBA" id="ARBA00009810"/>
    </source>
</evidence>
<dbReference type="InterPro" id="IPR000531">
    <property type="entry name" value="Beta-barrel_TonB"/>
</dbReference>
<evidence type="ECO:0000259" key="15">
    <source>
        <dbReference type="Pfam" id="PF00593"/>
    </source>
</evidence>
<comment type="subcellular location">
    <subcellularLocation>
        <location evidence="1 10">Cell outer membrane</location>
        <topology evidence="1 10">Multi-pass membrane protein</topology>
    </subcellularLocation>
</comment>
<evidence type="ECO:0000256" key="14">
    <source>
        <dbReference type="SAM" id="SignalP"/>
    </source>
</evidence>
<evidence type="ECO:0000256" key="6">
    <source>
        <dbReference type="ARBA" id="ARBA00022729"/>
    </source>
</evidence>
<dbReference type="InterPro" id="IPR012910">
    <property type="entry name" value="Plug_dom"/>
</dbReference>
<keyword evidence="5 10" id="KW-0812">Transmembrane</keyword>
<dbReference type="Pfam" id="PF00593">
    <property type="entry name" value="TonB_dep_Rec_b-barrel"/>
    <property type="match status" value="1"/>
</dbReference>
<dbReference type="Proteomes" id="UP001465331">
    <property type="component" value="Unassembled WGS sequence"/>
</dbReference>
<dbReference type="InterPro" id="IPR011276">
    <property type="entry name" value="TonB_haem/Hb_rcpt"/>
</dbReference>
<reference evidence="17 18" key="1">
    <citation type="submission" date="2024-06" db="EMBL/GenBank/DDBJ databases">
        <authorList>
            <person name="Li Z."/>
            <person name="Jiang Y."/>
        </authorList>
    </citation>
    <scope>NUCLEOTIDE SEQUENCE [LARGE SCALE GENOMIC DNA]</scope>
    <source>
        <strain evidence="17 18">HSW-8</strain>
    </source>
</reference>
<keyword evidence="6 14" id="KW-0732">Signal</keyword>
<keyword evidence="7 12" id="KW-0798">TonB box</keyword>
<dbReference type="InterPro" id="IPR036942">
    <property type="entry name" value="Beta-barrel_TonB_sf"/>
</dbReference>
<dbReference type="PANTHER" id="PTHR30069">
    <property type="entry name" value="TONB-DEPENDENT OUTER MEMBRANE RECEPTOR"/>
    <property type="match status" value="1"/>
</dbReference>
<feature type="signal peptide" evidence="14">
    <location>
        <begin position="1"/>
        <end position="20"/>
    </location>
</feature>
<dbReference type="Gene3D" id="2.40.170.20">
    <property type="entry name" value="TonB-dependent receptor, beta-barrel domain"/>
    <property type="match status" value="1"/>
</dbReference>
<dbReference type="InterPro" id="IPR039426">
    <property type="entry name" value="TonB-dep_rcpt-like"/>
</dbReference>
<accession>A0ABV2AEF9</accession>
<feature type="domain" description="TonB-dependent receptor-like beta-barrel" evidence="15">
    <location>
        <begin position="259"/>
        <end position="713"/>
    </location>
</feature>
<dbReference type="PANTHER" id="PTHR30069:SF41">
    <property type="entry name" value="HEME_HEMOPEXIN UTILIZATION PROTEIN C"/>
    <property type="match status" value="1"/>
</dbReference>
<feature type="region of interest" description="Disordered" evidence="13">
    <location>
        <begin position="38"/>
        <end position="57"/>
    </location>
</feature>
<evidence type="ECO:0000313" key="18">
    <source>
        <dbReference type="Proteomes" id="UP001465331"/>
    </source>
</evidence>
<feature type="short sequence motif" description="TonB C-terminal box" evidence="11">
    <location>
        <begin position="723"/>
        <end position="740"/>
    </location>
</feature>
<comment type="similarity">
    <text evidence="2 10 12">Belongs to the TonB-dependent receptor family.</text>
</comment>
<keyword evidence="3 10" id="KW-0813">Transport</keyword>
<evidence type="ECO:0000256" key="8">
    <source>
        <dbReference type="ARBA" id="ARBA00023136"/>
    </source>
</evidence>
<protein>
    <submittedName>
        <fullName evidence="17">TonB-dependent receptor</fullName>
    </submittedName>
</protein>
<evidence type="ECO:0000256" key="9">
    <source>
        <dbReference type="ARBA" id="ARBA00023237"/>
    </source>
</evidence>
<keyword evidence="8 10" id="KW-0472">Membrane</keyword>
<evidence type="ECO:0000256" key="3">
    <source>
        <dbReference type="ARBA" id="ARBA00022448"/>
    </source>
</evidence>
<keyword evidence="18" id="KW-1185">Reference proteome</keyword>
<gene>
    <name evidence="17" type="ORF">ABSH63_12990</name>
</gene>
<dbReference type="Pfam" id="PF07715">
    <property type="entry name" value="Plug"/>
    <property type="match status" value="1"/>
</dbReference>
<evidence type="ECO:0000313" key="17">
    <source>
        <dbReference type="EMBL" id="MES0874914.1"/>
    </source>
</evidence>